<accession>A0A0P6XZZ1</accession>
<dbReference type="Pfam" id="PF08902">
    <property type="entry name" value="DUF1848"/>
    <property type="match status" value="1"/>
</dbReference>
<dbReference type="OrthoDB" id="9771212at2"/>
<evidence type="ECO:0000313" key="2">
    <source>
        <dbReference type="Proteomes" id="UP000050544"/>
    </source>
</evidence>
<evidence type="ECO:0000313" key="1">
    <source>
        <dbReference type="EMBL" id="KPL82185.1"/>
    </source>
</evidence>
<comment type="caution">
    <text evidence="1">The sequence shown here is derived from an EMBL/GenBank/DDBJ whole genome shotgun (WGS) entry which is preliminary data.</text>
</comment>
<gene>
    <name evidence="1" type="ORF">SE15_12925</name>
</gene>
<name>A0A0P6XZZ1_9CHLR</name>
<keyword evidence="2" id="KW-1185">Reference proteome</keyword>
<dbReference type="Proteomes" id="UP000050544">
    <property type="component" value="Unassembled WGS sequence"/>
</dbReference>
<evidence type="ECO:0008006" key="3">
    <source>
        <dbReference type="Google" id="ProtNLM"/>
    </source>
</evidence>
<dbReference type="AlphaFoldDB" id="A0A0P6XZZ1"/>
<proteinExistence type="predicted"/>
<sequence>MIISASRRTDIPAFYARWFINRVRAGFCTVPNPFNPRQVSRVSLQPEAVEVIVFWTRNPVPLLPYLDELDARGLRYYFQYTVLGNPRALDPRCPPLPQALTTFRRLAERVGPQKVIWRYDPIVLTPHTDVAFHLATFARIAQALRGATRRVVISLVDRYPPAERRLARVGYPLMDERLPPGEWERLICTLAETATRNDMEIVSCAEERDLSPYGVRPGKCVDDAYIRQVFGIEVTHRKDPHQRKACGCVISKDIGAYDTCCFGCVYCYATRNFEQAGRRYAAHDPDAPSLVGWCDIPSSPEEPSGAG</sequence>
<dbReference type="PATRIC" id="fig|869279.4.peg.2512"/>
<dbReference type="EMBL" id="LGKO01000006">
    <property type="protein sequence ID" value="KPL82185.1"/>
    <property type="molecule type" value="Genomic_DNA"/>
</dbReference>
<reference evidence="1 2" key="1">
    <citation type="submission" date="2015-07" db="EMBL/GenBank/DDBJ databases">
        <title>Whole genome sequence of Thermanaerothrix daxensis DSM 23592.</title>
        <authorList>
            <person name="Hemp J."/>
            <person name="Ward L.M."/>
            <person name="Pace L.A."/>
            <person name="Fischer W.W."/>
        </authorList>
    </citation>
    <scope>NUCLEOTIDE SEQUENCE [LARGE SCALE GENOMIC DNA]</scope>
    <source>
        <strain evidence="1 2">GNS-1</strain>
    </source>
</reference>
<organism evidence="1 2">
    <name type="scientific">Thermanaerothrix daxensis</name>
    <dbReference type="NCBI Taxonomy" id="869279"/>
    <lineage>
        <taxon>Bacteria</taxon>
        <taxon>Bacillati</taxon>
        <taxon>Chloroflexota</taxon>
        <taxon>Anaerolineae</taxon>
        <taxon>Anaerolineales</taxon>
        <taxon>Anaerolineaceae</taxon>
        <taxon>Thermanaerothrix</taxon>
    </lineage>
</organism>
<protein>
    <recommendedName>
        <fullName evidence="3">DNA repair photolyase</fullName>
    </recommendedName>
</protein>
<dbReference type="InterPro" id="IPR014998">
    <property type="entry name" value="DUF1848"/>
</dbReference>